<dbReference type="Pfam" id="PF01527">
    <property type="entry name" value="HTH_Tnp_1"/>
    <property type="match status" value="1"/>
</dbReference>
<dbReference type="SUPFAM" id="SSF46689">
    <property type="entry name" value="Homeodomain-like"/>
    <property type="match status" value="1"/>
</dbReference>
<dbReference type="GO" id="GO:0004803">
    <property type="term" value="F:transposase activity"/>
    <property type="evidence" value="ECO:0007669"/>
    <property type="project" value="InterPro"/>
</dbReference>
<evidence type="ECO:0000256" key="1">
    <source>
        <dbReference type="ARBA" id="ARBA00009964"/>
    </source>
</evidence>
<dbReference type="GO" id="GO:0003677">
    <property type="term" value="F:DNA binding"/>
    <property type="evidence" value="ECO:0007669"/>
    <property type="project" value="InterPro"/>
</dbReference>
<dbReference type="AlphaFoldDB" id="A0A1M5FXR9"/>
<organism evidence="3 4">
    <name type="scientific">Microbulbifer donghaiensis</name>
    <dbReference type="NCBI Taxonomy" id="494016"/>
    <lineage>
        <taxon>Bacteria</taxon>
        <taxon>Pseudomonadati</taxon>
        <taxon>Pseudomonadota</taxon>
        <taxon>Gammaproteobacteria</taxon>
        <taxon>Cellvibrionales</taxon>
        <taxon>Microbulbiferaceae</taxon>
        <taxon>Microbulbifer</taxon>
    </lineage>
</organism>
<comment type="similarity">
    <text evidence="1">Belongs to the transposase 8 family.</text>
</comment>
<dbReference type="GO" id="GO:0006313">
    <property type="term" value="P:DNA transposition"/>
    <property type="evidence" value="ECO:0007669"/>
    <property type="project" value="InterPro"/>
</dbReference>
<feature type="region of interest" description="Disordered" evidence="2">
    <location>
        <begin position="1"/>
        <end position="26"/>
    </location>
</feature>
<reference evidence="4" key="1">
    <citation type="submission" date="2016-11" db="EMBL/GenBank/DDBJ databases">
        <authorList>
            <person name="Varghese N."/>
            <person name="Submissions S."/>
        </authorList>
    </citation>
    <scope>NUCLEOTIDE SEQUENCE [LARGE SCALE GENOMIC DNA]</scope>
    <source>
        <strain evidence="4">CGMCC 1.7063</strain>
    </source>
</reference>
<dbReference type="EMBL" id="FQVA01000005">
    <property type="protein sequence ID" value="SHF96239.1"/>
    <property type="molecule type" value="Genomic_DNA"/>
</dbReference>
<dbReference type="Gene3D" id="1.10.10.60">
    <property type="entry name" value="Homeodomain-like"/>
    <property type="match status" value="1"/>
</dbReference>
<sequence length="93" mass="10543">MGKKRTQAYPEEFRGEAVKSAEKPGDTTASVARELGVSAQKIYNWRRQFNRLSEKHFNNLDGVYYSKQESANAKILVRLSLSFKTRSGSEKVA</sequence>
<dbReference type="InterPro" id="IPR002514">
    <property type="entry name" value="Transposase_8"/>
</dbReference>
<dbReference type="Proteomes" id="UP000184170">
    <property type="component" value="Unassembled WGS sequence"/>
</dbReference>
<keyword evidence="4" id="KW-1185">Reference proteome</keyword>
<accession>A0A1M5FXR9</accession>
<feature type="compositionally biased region" description="Basic and acidic residues" evidence="2">
    <location>
        <begin position="11"/>
        <end position="25"/>
    </location>
</feature>
<gene>
    <name evidence="3" type="ORF">SAMN04487965_3007</name>
</gene>
<proteinExistence type="inferred from homology"/>
<dbReference type="RefSeq" id="WP_073276651.1">
    <property type="nucleotide sequence ID" value="NZ_FQVA01000005.1"/>
</dbReference>
<evidence type="ECO:0000256" key="2">
    <source>
        <dbReference type="SAM" id="MobiDB-lite"/>
    </source>
</evidence>
<dbReference type="InterPro" id="IPR009057">
    <property type="entry name" value="Homeodomain-like_sf"/>
</dbReference>
<name>A0A1M5FXR9_9GAMM</name>
<evidence type="ECO:0000313" key="4">
    <source>
        <dbReference type="Proteomes" id="UP000184170"/>
    </source>
</evidence>
<protein>
    <submittedName>
        <fullName evidence="3">Transposase</fullName>
    </submittedName>
</protein>
<evidence type="ECO:0000313" key="3">
    <source>
        <dbReference type="EMBL" id="SHF96239.1"/>
    </source>
</evidence>